<dbReference type="SMART" id="SM00349">
    <property type="entry name" value="KRAB"/>
    <property type="match status" value="1"/>
</dbReference>
<dbReference type="GO" id="GO:0006355">
    <property type="term" value="P:regulation of DNA-templated transcription"/>
    <property type="evidence" value="ECO:0007669"/>
    <property type="project" value="InterPro"/>
</dbReference>
<gene>
    <name evidence="3" type="ORF">J1605_008612</name>
</gene>
<comment type="caution">
    <text evidence="3">The sequence shown here is derived from an EMBL/GenBank/DDBJ whole genome shotgun (WGS) entry which is preliminary data.</text>
</comment>
<dbReference type="AlphaFoldDB" id="A0AB34GUF2"/>
<proteinExistence type="predicted"/>
<dbReference type="CDD" id="cd07765">
    <property type="entry name" value="KRAB_A-box"/>
    <property type="match status" value="1"/>
</dbReference>
<accession>A0AB34GUF2</accession>
<dbReference type="InterPro" id="IPR001909">
    <property type="entry name" value="KRAB"/>
</dbReference>
<evidence type="ECO:0000259" key="2">
    <source>
        <dbReference type="PROSITE" id="PS50805"/>
    </source>
</evidence>
<evidence type="ECO:0000313" key="4">
    <source>
        <dbReference type="Proteomes" id="UP001159641"/>
    </source>
</evidence>
<dbReference type="PANTHER" id="PTHR23232:SF162">
    <property type="entry name" value="ZINC FINGER PROTEIN 662"/>
    <property type="match status" value="1"/>
</dbReference>
<protein>
    <recommendedName>
        <fullName evidence="2">KRAB domain-containing protein</fullName>
    </recommendedName>
</protein>
<dbReference type="InterPro" id="IPR050169">
    <property type="entry name" value="Krueppel_C2H2_ZnF"/>
</dbReference>
<dbReference type="PANTHER" id="PTHR23232">
    <property type="entry name" value="KRAB DOMAIN C2H2 ZINC FINGER"/>
    <property type="match status" value="1"/>
</dbReference>
<dbReference type="InterPro" id="IPR036051">
    <property type="entry name" value="KRAB_dom_sf"/>
</dbReference>
<dbReference type="PROSITE" id="PS50805">
    <property type="entry name" value="KRAB"/>
    <property type="match status" value="1"/>
</dbReference>
<sequence length="126" mass="13555">MSGPPGSGASLPDSGQSPVGPERCARRRMARISTTGFTELVLFEESVTFEDVAIYFSENEWTGLAPAQRALYRDVMLEDYGAVASLAFPFPEPALIFQLERGEAPWSLAPQGALDGEGPRGFSSVL</sequence>
<organism evidence="3 4">
    <name type="scientific">Eschrichtius robustus</name>
    <name type="common">California gray whale</name>
    <name type="synonym">Eschrichtius gibbosus</name>
    <dbReference type="NCBI Taxonomy" id="9764"/>
    <lineage>
        <taxon>Eukaryota</taxon>
        <taxon>Metazoa</taxon>
        <taxon>Chordata</taxon>
        <taxon>Craniata</taxon>
        <taxon>Vertebrata</taxon>
        <taxon>Euteleostomi</taxon>
        <taxon>Mammalia</taxon>
        <taxon>Eutheria</taxon>
        <taxon>Laurasiatheria</taxon>
        <taxon>Artiodactyla</taxon>
        <taxon>Whippomorpha</taxon>
        <taxon>Cetacea</taxon>
        <taxon>Mysticeti</taxon>
        <taxon>Eschrichtiidae</taxon>
        <taxon>Eschrichtius</taxon>
    </lineage>
</organism>
<dbReference type="Proteomes" id="UP001159641">
    <property type="component" value="Unassembled WGS sequence"/>
</dbReference>
<dbReference type="Gene3D" id="6.10.140.140">
    <property type="match status" value="1"/>
</dbReference>
<dbReference type="EMBL" id="JAIQCJ010002072">
    <property type="protein sequence ID" value="KAJ8784112.1"/>
    <property type="molecule type" value="Genomic_DNA"/>
</dbReference>
<name>A0AB34GUF2_ESCRO</name>
<feature type="domain" description="KRAB" evidence="2">
    <location>
        <begin position="47"/>
        <end position="118"/>
    </location>
</feature>
<reference evidence="3 4" key="1">
    <citation type="submission" date="2022-11" db="EMBL/GenBank/DDBJ databases">
        <title>Whole genome sequence of Eschrichtius robustus ER-17-0199.</title>
        <authorList>
            <person name="Bruniche-Olsen A."/>
            <person name="Black A.N."/>
            <person name="Fields C.J."/>
            <person name="Walden K."/>
            <person name="Dewoody J.A."/>
        </authorList>
    </citation>
    <scope>NUCLEOTIDE SEQUENCE [LARGE SCALE GENOMIC DNA]</scope>
    <source>
        <strain evidence="3">ER-17-0199</strain>
        <tissue evidence="3">Blubber</tissue>
    </source>
</reference>
<feature type="region of interest" description="Disordered" evidence="1">
    <location>
        <begin position="1"/>
        <end position="23"/>
    </location>
</feature>
<dbReference type="Pfam" id="PF01352">
    <property type="entry name" value="KRAB"/>
    <property type="match status" value="1"/>
</dbReference>
<dbReference type="SUPFAM" id="SSF109640">
    <property type="entry name" value="KRAB domain (Kruppel-associated box)"/>
    <property type="match status" value="1"/>
</dbReference>
<evidence type="ECO:0000256" key="1">
    <source>
        <dbReference type="SAM" id="MobiDB-lite"/>
    </source>
</evidence>
<evidence type="ECO:0000313" key="3">
    <source>
        <dbReference type="EMBL" id="KAJ8784112.1"/>
    </source>
</evidence>
<keyword evidence="4" id="KW-1185">Reference proteome</keyword>